<feature type="transmembrane region" description="Helical" evidence="1">
    <location>
        <begin position="53"/>
        <end position="74"/>
    </location>
</feature>
<evidence type="ECO:0000256" key="1">
    <source>
        <dbReference type="SAM" id="Phobius"/>
    </source>
</evidence>
<accession>A0AAP9ZJ95</accession>
<dbReference type="Pfam" id="PF05106">
    <property type="entry name" value="Phage_holin_3_1"/>
    <property type="match status" value="1"/>
</dbReference>
<proteinExistence type="predicted"/>
<dbReference type="EMBL" id="CP066539">
    <property type="protein sequence ID" value="QRL05145.1"/>
    <property type="molecule type" value="Genomic_DNA"/>
</dbReference>
<protein>
    <submittedName>
        <fullName evidence="2">Phage holin family protein</fullName>
    </submittedName>
</protein>
<keyword evidence="1" id="KW-0812">Transmembrane</keyword>
<reference evidence="2" key="1">
    <citation type="submission" date="2020-12" db="EMBL/GenBank/DDBJ databases">
        <title>Genome reconstruction of Halomonas venusta strain DSM 4743.</title>
        <authorList>
            <person name="Aguirre-Garrido J.F."/>
            <person name="Hernandez-Soto L.M."/>
            <person name="Martinez-Abarca F."/>
        </authorList>
    </citation>
    <scope>NUCLEOTIDE SEQUENCE</scope>
    <source>
        <strain evidence="2">4743</strain>
    </source>
</reference>
<dbReference type="Proteomes" id="UP000663479">
    <property type="component" value="Chromosome"/>
</dbReference>
<name>A0AAP9ZJ95_9GAMM</name>
<keyword evidence="1" id="KW-1133">Transmembrane helix</keyword>
<sequence length="120" mass="13806">MNSRRKEKRAMPNRDPNNWHWLLEYMPIALVSIVTFAMAFVRGVHEGGSFKRSLLGAVMCTLLATPLFPVFLWVAESQGWPPMIAFPPCVFLAFLGTDWMREKADGLYEIFLGFLRKLLK</sequence>
<feature type="transmembrane region" description="Helical" evidence="1">
    <location>
        <begin position="20"/>
        <end position="41"/>
    </location>
</feature>
<keyword evidence="1" id="KW-0472">Membrane</keyword>
<evidence type="ECO:0000313" key="2">
    <source>
        <dbReference type="EMBL" id="QRL05145.1"/>
    </source>
</evidence>
<dbReference type="InterPro" id="IPR006481">
    <property type="entry name" value="Phage_lambda_GpS_holin"/>
</dbReference>
<dbReference type="RefSeq" id="WP_146943479.1">
    <property type="nucleotide sequence ID" value="NZ_BJUL01000006.1"/>
</dbReference>
<gene>
    <name evidence="2" type="ORF">JDS37_09530</name>
</gene>
<dbReference type="AlphaFoldDB" id="A0AAP9ZJ95"/>
<organism evidence="2 3">
    <name type="scientific">Vreelandella venusta</name>
    <dbReference type="NCBI Taxonomy" id="44935"/>
    <lineage>
        <taxon>Bacteria</taxon>
        <taxon>Pseudomonadati</taxon>
        <taxon>Pseudomonadota</taxon>
        <taxon>Gammaproteobacteria</taxon>
        <taxon>Oceanospirillales</taxon>
        <taxon>Halomonadaceae</taxon>
        <taxon>Vreelandella</taxon>
    </lineage>
</organism>
<evidence type="ECO:0000313" key="3">
    <source>
        <dbReference type="Proteomes" id="UP000663479"/>
    </source>
</evidence>